<evidence type="ECO:0000256" key="1">
    <source>
        <dbReference type="SAM" id="MobiDB-lite"/>
    </source>
</evidence>
<feature type="region of interest" description="Disordered" evidence="1">
    <location>
        <begin position="180"/>
        <end position="266"/>
    </location>
</feature>
<dbReference type="EMBL" id="JAADJZ010000012">
    <property type="protein sequence ID" value="KAF2871301.1"/>
    <property type="molecule type" value="Genomic_DNA"/>
</dbReference>
<evidence type="ECO:0000313" key="2">
    <source>
        <dbReference type="EMBL" id="KAF2871301.1"/>
    </source>
</evidence>
<organism evidence="2 3">
    <name type="scientific">Massariosphaeria phaeospora</name>
    <dbReference type="NCBI Taxonomy" id="100035"/>
    <lineage>
        <taxon>Eukaryota</taxon>
        <taxon>Fungi</taxon>
        <taxon>Dikarya</taxon>
        <taxon>Ascomycota</taxon>
        <taxon>Pezizomycotina</taxon>
        <taxon>Dothideomycetes</taxon>
        <taxon>Pleosporomycetidae</taxon>
        <taxon>Pleosporales</taxon>
        <taxon>Pleosporales incertae sedis</taxon>
        <taxon>Massariosphaeria</taxon>
    </lineage>
</organism>
<dbReference type="OrthoDB" id="3801238at2759"/>
<name>A0A7C8M9G0_9PLEO</name>
<gene>
    <name evidence="2" type="ORF">BDV95DRAFT_607558</name>
</gene>
<dbReference type="AlphaFoldDB" id="A0A7C8M9G0"/>
<protein>
    <submittedName>
        <fullName evidence="2">Uncharacterized protein</fullName>
    </submittedName>
</protein>
<accession>A0A7C8M9G0</accession>
<keyword evidence="3" id="KW-1185">Reference proteome</keyword>
<comment type="caution">
    <text evidence="2">The sequence shown here is derived from an EMBL/GenBank/DDBJ whole genome shotgun (WGS) entry which is preliminary data.</text>
</comment>
<dbReference type="Proteomes" id="UP000481861">
    <property type="component" value="Unassembled WGS sequence"/>
</dbReference>
<sequence length="377" mass="41688">MSSITPPSFVDDGLDVQQRMPGAWNIGNWVNGTTSPNPANIKTPRSTYTQSFIDDGADLFPPSVTPGLGKLNATFYEEKEWTNTRANGRQKRGSENVNPYIQKAISGDIHATLMKMQQLSRINVVATIPEEEVEKVENKIAEEKEKEVEGVLIMVPRPPPIFVIHGEDGRVTVVDHDGEYDTGPIPKQVVGSVTNESDWGDDGWDVGTLPSPRPSKDNPEMSFPPPPPVPLSKVPSRWPKAQRVENEKKKPTHAHTRAPKPPSLVLDRRSAHHVLDPNTFMSGALGGWPKASSSGFESPVKCPRPFSLPSPFLANDSWKSNVDKANTYKAPTVEDAFEEGGQETGEVKKLKNGYDEANETWLNAQWGPIKVRESRWD</sequence>
<reference evidence="2 3" key="1">
    <citation type="submission" date="2020-01" db="EMBL/GenBank/DDBJ databases">
        <authorList>
            <consortium name="DOE Joint Genome Institute"/>
            <person name="Haridas S."/>
            <person name="Albert R."/>
            <person name="Binder M."/>
            <person name="Bloem J."/>
            <person name="Labutti K."/>
            <person name="Salamov A."/>
            <person name="Andreopoulos B."/>
            <person name="Baker S.E."/>
            <person name="Barry K."/>
            <person name="Bills G."/>
            <person name="Bluhm B.H."/>
            <person name="Cannon C."/>
            <person name="Castanera R."/>
            <person name="Culley D.E."/>
            <person name="Daum C."/>
            <person name="Ezra D."/>
            <person name="Gonzalez J.B."/>
            <person name="Henrissat B."/>
            <person name="Kuo A."/>
            <person name="Liang C."/>
            <person name="Lipzen A."/>
            <person name="Lutzoni F."/>
            <person name="Magnuson J."/>
            <person name="Mondo S."/>
            <person name="Nolan M."/>
            <person name="Ohm R."/>
            <person name="Pangilinan J."/>
            <person name="Park H.-J.H."/>
            <person name="Ramirez L."/>
            <person name="Alfaro M."/>
            <person name="Sun H."/>
            <person name="Tritt A."/>
            <person name="Yoshinaga Y."/>
            <person name="Zwiers L.-H.L."/>
            <person name="Turgeon B.G."/>
            <person name="Goodwin S.B."/>
            <person name="Spatafora J.W."/>
            <person name="Crous P.W."/>
            <person name="Grigoriev I.V."/>
        </authorList>
    </citation>
    <scope>NUCLEOTIDE SEQUENCE [LARGE SCALE GENOMIC DNA]</scope>
    <source>
        <strain evidence="2 3">CBS 611.86</strain>
    </source>
</reference>
<evidence type="ECO:0000313" key="3">
    <source>
        <dbReference type="Proteomes" id="UP000481861"/>
    </source>
</evidence>
<proteinExistence type="predicted"/>